<keyword evidence="4" id="KW-1185">Reference proteome</keyword>
<dbReference type="EMBL" id="JAJLJH010000003">
    <property type="protein sequence ID" value="MCK9686882.1"/>
    <property type="molecule type" value="Genomic_DNA"/>
</dbReference>
<dbReference type="SUPFAM" id="SSF55961">
    <property type="entry name" value="Bet v1-like"/>
    <property type="match status" value="1"/>
</dbReference>
<dbReference type="Gene3D" id="3.30.530.20">
    <property type="match status" value="1"/>
</dbReference>
<evidence type="ECO:0000259" key="2">
    <source>
        <dbReference type="Pfam" id="PF08327"/>
    </source>
</evidence>
<dbReference type="Pfam" id="PF08327">
    <property type="entry name" value="AHSA1"/>
    <property type="match status" value="1"/>
</dbReference>
<comment type="caution">
    <text evidence="3">The sequence shown here is derived from an EMBL/GenBank/DDBJ whole genome shotgun (WGS) entry which is preliminary data.</text>
</comment>
<dbReference type="Proteomes" id="UP001139353">
    <property type="component" value="Unassembled WGS sequence"/>
</dbReference>
<protein>
    <submittedName>
        <fullName evidence="3">SRPBCC family protein</fullName>
    </submittedName>
</protein>
<dbReference type="InterPro" id="IPR023393">
    <property type="entry name" value="START-like_dom_sf"/>
</dbReference>
<dbReference type="RefSeq" id="WP_275682922.1">
    <property type="nucleotide sequence ID" value="NZ_JAJLJH010000003.1"/>
</dbReference>
<evidence type="ECO:0000313" key="4">
    <source>
        <dbReference type="Proteomes" id="UP001139353"/>
    </source>
</evidence>
<dbReference type="InterPro" id="IPR013538">
    <property type="entry name" value="ASHA1/2-like_C"/>
</dbReference>
<accession>A0A9X2C005</accession>
<sequence>MPHAALKADPELDLVLERVVDVPRALVWRAWTEPGHLVKWFCPLPWKTTDCKIDLQPGGIFQTTMQGPEGPGFTNTGCFLQVVDKELLVWTGVMGPGFRPQAKALFAAVPFMMSAIIALEDVAGGTKYTALVRHGDVPSRQAHEQMGFHAGWGKALDQLVEHAKAGHFGSAT</sequence>
<gene>
    <name evidence="3" type="ORF">LPC04_14310</name>
</gene>
<feature type="domain" description="Activator of Hsp90 ATPase homologue 1/2-like C-terminal" evidence="2">
    <location>
        <begin position="21"/>
        <end position="162"/>
    </location>
</feature>
<dbReference type="CDD" id="cd08896">
    <property type="entry name" value="SRPBCC_CalC_Aha1-like_3"/>
    <property type="match status" value="1"/>
</dbReference>
<name>A0A9X2C005_9BURK</name>
<organism evidence="3 4">
    <name type="scientific">Scleromatobacter humisilvae</name>
    <dbReference type="NCBI Taxonomy" id="2897159"/>
    <lineage>
        <taxon>Bacteria</taxon>
        <taxon>Pseudomonadati</taxon>
        <taxon>Pseudomonadota</taxon>
        <taxon>Betaproteobacteria</taxon>
        <taxon>Burkholderiales</taxon>
        <taxon>Sphaerotilaceae</taxon>
        <taxon>Scleromatobacter</taxon>
    </lineage>
</organism>
<evidence type="ECO:0000313" key="3">
    <source>
        <dbReference type="EMBL" id="MCK9686882.1"/>
    </source>
</evidence>
<comment type="similarity">
    <text evidence="1">Belongs to the AHA1 family.</text>
</comment>
<reference evidence="3" key="1">
    <citation type="submission" date="2021-11" db="EMBL/GenBank/DDBJ databases">
        <title>BS-T2-15 a new species belonging to the Comamonadaceae family isolated from the soil of a French oak forest.</title>
        <authorList>
            <person name="Mieszkin S."/>
            <person name="Alain K."/>
        </authorList>
    </citation>
    <scope>NUCLEOTIDE SEQUENCE</scope>
    <source>
        <strain evidence="3">BS-T2-15</strain>
    </source>
</reference>
<proteinExistence type="inferred from homology"/>
<evidence type="ECO:0000256" key="1">
    <source>
        <dbReference type="ARBA" id="ARBA00006817"/>
    </source>
</evidence>
<dbReference type="AlphaFoldDB" id="A0A9X2C005"/>